<sequence length="510" mass="53232">MKPIVDYSLYLVTDSELLGVGSIGEMVKEAIAGGVTLVQLREKKMDTGAFIELARSIKAICKEAGVPLLINDRIDVALAIDADGVHIGQDDMPLTAVRKLLGPDKIIGVTAETPAQALEAARNSADYLGTAAIFPTVTKIHKPGFQCLGIPGVKAIMEQVKELNIPIVTIGGIKIDNVGEVMRGCIVTRADGTQVKLNGVAVVSAITLQQDPKAAAAALLAQVKPNAAGIYSQPSTSETDKFILKIGEAFKNLREKKPLVHNITNFVAMEISANAVLAIGGLPVMAHCLEEAADITKISNALVINIGTLSPQWIESMHAAAKQANEMSIPIVLDPVGAGATPFRTKTCLDLITTHRLSIIKGNAGEIAAITGDIPGLQVRGVESVGTLANPGLVAKILSKRSGAVIAISGAVDTISDGTRVVQVRNGSHWMGTFTGSGCSATAVTACFAAVEPDRVVAAVSALVAYGIAGELADTKGVAGPQSFRMSFLDAIYNLTVDKVLRNAKIELIE</sequence>
<dbReference type="OrthoDB" id="4994at2759"/>
<evidence type="ECO:0000259" key="18">
    <source>
        <dbReference type="Pfam" id="PF02581"/>
    </source>
</evidence>
<comment type="caution">
    <text evidence="19">The sequence shown here is derived from an EMBL/GenBank/DDBJ whole genome shotgun (WGS) entry which is preliminary data.</text>
</comment>
<keyword evidence="9" id="KW-0418">Kinase</keyword>
<dbReference type="InterPro" id="IPR013785">
    <property type="entry name" value="Aldolase_TIM"/>
</dbReference>
<evidence type="ECO:0000256" key="16">
    <source>
        <dbReference type="ARBA" id="ARBA00061146"/>
    </source>
</evidence>
<name>A0A507BZI5_9FUNG</name>
<proteinExistence type="inferred from homology"/>
<evidence type="ECO:0000256" key="15">
    <source>
        <dbReference type="ARBA" id="ARBA00047883"/>
    </source>
</evidence>
<evidence type="ECO:0000256" key="4">
    <source>
        <dbReference type="ARBA" id="ARBA00004868"/>
    </source>
</evidence>
<dbReference type="Gene3D" id="3.40.1190.20">
    <property type="match status" value="1"/>
</dbReference>
<dbReference type="PANTHER" id="PTHR20857:SF23">
    <property type="entry name" value="THIAMINE BIOSYNTHETIC BIFUNCTIONAL ENZYME"/>
    <property type="match status" value="1"/>
</dbReference>
<evidence type="ECO:0000256" key="12">
    <source>
        <dbReference type="ARBA" id="ARBA00022977"/>
    </source>
</evidence>
<gene>
    <name evidence="19" type="ORF">SmJEL517_g04578</name>
</gene>
<keyword evidence="8" id="KW-0547">Nucleotide-binding</keyword>
<dbReference type="GeneID" id="42005803"/>
<dbReference type="InterPro" id="IPR022998">
    <property type="entry name" value="ThiamineP_synth_TenI"/>
</dbReference>
<dbReference type="Gene3D" id="3.20.20.70">
    <property type="entry name" value="Aldolase class I"/>
    <property type="match status" value="1"/>
</dbReference>
<evidence type="ECO:0000256" key="2">
    <source>
        <dbReference type="ARBA" id="ARBA00001946"/>
    </source>
</evidence>
<comment type="catalytic activity">
    <reaction evidence="15">
        <text>2-[(2R,5Z)-2-carboxy-4-methylthiazol-5(2H)-ylidene]ethyl phosphate + 4-amino-2-methyl-5-(diphosphooxymethyl)pyrimidine + 2 H(+) = thiamine phosphate + CO2 + diphosphate</text>
        <dbReference type="Rhea" id="RHEA:47844"/>
        <dbReference type="ChEBI" id="CHEBI:15378"/>
        <dbReference type="ChEBI" id="CHEBI:16526"/>
        <dbReference type="ChEBI" id="CHEBI:33019"/>
        <dbReference type="ChEBI" id="CHEBI:37575"/>
        <dbReference type="ChEBI" id="CHEBI:57841"/>
        <dbReference type="ChEBI" id="CHEBI:62899"/>
        <dbReference type="EC" id="2.5.1.3"/>
    </reaction>
</comment>
<organism evidence="19 20">
    <name type="scientific">Synchytrium microbalum</name>
    <dbReference type="NCBI Taxonomy" id="1806994"/>
    <lineage>
        <taxon>Eukaryota</taxon>
        <taxon>Fungi</taxon>
        <taxon>Fungi incertae sedis</taxon>
        <taxon>Chytridiomycota</taxon>
        <taxon>Chytridiomycota incertae sedis</taxon>
        <taxon>Chytridiomycetes</taxon>
        <taxon>Synchytriales</taxon>
        <taxon>Synchytriaceae</taxon>
        <taxon>Synchytrium</taxon>
    </lineage>
</organism>
<evidence type="ECO:0000256" key="7">
    <source>
        <dbReference type="ARBA" id="ARBA00022723"/>
    </source>
</evidence>
<evidence type="ECO:0000313" key="19">
    <source>
        <dbReference type="EMBL" id="TPX32279.1"/>
    </source>
</evidence>
<evidence type="ECO:0000256" key="13">
    <source>
        <dbReference type="ARBA" id="ARBA00047334"/>
    </source>
</evidence>
<dbReference type="PANTHER" id="PTHR20857">
    <property type="entry name" value="THIAMINE-PHOSPHATE PYROPHOSPHORYLASE"/>
    <property type="match status" value="1"/>
</dbReference>
<evidence type="ECO:0000313" key="20">
    <source>
        <dbReference type="Proteomes" id="UP000319731"/>
    </source>
</evidence>
<dbReference type="NCBIfam" id="TIGR00693">
    <property type="entry name" value="thiE"/>
    <property type="match status" value="1"/>
</dbReference>
<evidence type="ECO:0000256" key="17">
    <source>
        <dbReference type="ARBA" id="ARBA00061283"/>
    </source>
</evidence>
<protein>
    <recommendedName>
        <fullName evidence="18">Thiamine phosphate synthase/TenI domain-containing protein</fullName>
    </recommendedName>
</protein>
<dbReference type="CDD" id="cd00564">
    <property type="entry name" value="TMP_TenI"/>
    <property type="match status" value="1"/>
</dbReference>
<dbReference type="SUPFAM" id="SSF53613">
    <property type="entry name" value="Ribokinase-like"/>
    <property type="match status" value="1"/>
</dbReference>
<dbReference type="GO" id="GO:0004789">
    <property type="term" value="F:thiamine-phosphate diphosphorylase activity"/>
    <property type="evidence" value="ECO:0007669"/>
    <property type="project" value="UniProtKB-EC"/>
</dbReference>
<dbReference type="CDD" id="cd01170">
    <property type="entry name" value="THZ_kinase"/>
    <property type="match status" value="1"/>
</dbReference>
<keyword evidence="11" id="KW-0460">Magnesium</keyword>
<dbReference type="InterPro" id="IPR029056">
    <property type="entry name" value="Ribokinase-like"/>
</dbReference>
<comment type="function">
    <text evidence="3">Condenses 4-methyl-5-(beta-hydroxyethyl)thiazole monophosphate (THZ-P) and 2-methyl-4-amino-5-hydroxymethyl pyrimidine pyrophosphate (HMP-PP) to form thiamine monophosphate (TMP).</text>
</comment>
<reference evidence="19 20" key="1">
    <citation type="journal article" date="2019" name="Sci. Rep.">
        <title>Comparative genomics of chytrid fungi reveal insights into the obligate biotrophic and pathogenic lifestyle of Synchytrium endobioticum.</title>
        <authorList>
            <person name="van de Vossenberg B.T.L.H."/>
            <person name="Warris S."/>
            <person name="Nguyen H.D.T."/>
            <person name="van Gent-Pelzer M.P.E."/>
            <person name="Joly D.L."/>
            <person name="van de Geest H.C."/>
            <person name="Bonants P.J.M."/>
            <person name="Smith D.S."/>
            <person name="Levesque C.A."/>
            <person name="van der Lee T.A.J."/>
        </authorList>
    </citation>
    <scope>NUCLEOTIDE SEQUENCE [LARGE SCALE GENOMIC DNA]</scope>
    <source>
        <strain evidence="19 20">JEL517</strain>
    </source>
</reference>
<dbReference type="GO" id="GO:0005524">
    <property type="term" value="F:ATP binding"/>
    <property type="evidence" value="ECO:0007669"/>
    <property type="project" value="UniProtKB-KW"/>
</dbReference>
<dbReference type="FunFam" id="3.20.20.70:FF:000104">
    <property type="entry name" value="Thiamine biosynthetic bifunctional enzyme"/>
    <property type="match status" value="1"/>
</dbReference>
<evidence type="ECO:0000256" key="9">
    <source>
        <dbReference type="ARBA" id="ARBA00022777"/>
    </source>
</evidence>
<evidence type="ECO:0000256" key="5">
    <source>
        <dbReference type="ARBA" id="ARBA00005165"/>
    </source>
</evidence>
<comment type="pathway">
    <text evidence="5">Cofactor biosynthesis; thiamine diphosphate biosynthesis; thiamine phosphate from 4-amino-2-methyl-5-diphosphomethylpyrimidine and 4-methyl-5-(2-phosphoethyl)-thiazole: step 1/1.</text>
</comment>
<dbReference type="InterPro" id="IPR036206">
    <property type="entry name" value="ThiamineP_synth_sf"/>
</dbReference>
<dbReference type="GO" id="GO:0005737">
    <property type="term" value="C:cytoplasm"/>
    <property type="evidence" value="ECO:0007669"/>
    <property type="project" value="TreeGrafter"/>
</dbReference>
<accession>A0A507BZI5</accession>
<dbReference type="InterPro" id="IPR000417">
    <property type="entry name" value="Hyethyz_kinase"/>
</dbReference>
<evidence type="ECO:0000256" key="1">
    <source>
        <dbReference type="ARBA" id="ARBA00001771"/>
    </source>
</evidence>
<dbReference type="STRING" id="1806994.A0A507BZI5"/>
<dbReference type="EMBL" id="QEAO01000032">
    <property type="protein sequence ID" value="TPX32279.1"/>
    <property type="molecule type" value="Genomic_DNA"/>
</dbReference>
<keyword evidence="10" id="KW-0067">ATP-binding</keyword>
<comment type="catalytic activity">
    <reaction evidence="1">
        <text>5-(2-hydroxyethyl)-4-methylthiazole + ATP = 4-methyl-5-(2-phosphooxyethyl)-thiazole + ADP + H(+)</text>
        <dbReference type="Rhea" id="RHEA:24212"/>
        <dbReference type="ChEBI" id="CHEBI:15378"/>
        <dbReference type="ChEBI" id="CHEBI:17957"/>
        <dbReference type="ChEBI" id="CHEBI:30616"/>
        <dbReference type="ChEBI" id="CHEBI:58296"/>
        <dbReference type="ChEBI" id="CHEBI:456216"/>
        <dbReference type="EC" id="2.7.1.50"/>
    </reaction>
</comment>
<dbReference type="GO" id="GO:0000287">
    <property type="term" value="F:magnesium ion binding"/>
    <property type="evidence" value="ECO:0007669"/>
    <property type="project" value="InterPro"/>
</dbReference>
<keyword evidence="20" id="KW-1185">Reference proteome</keyword>
<dbReference type="InterPro" id="IPR034291">
    <property type="entry name" value="TMP_synthase"/>
</dbReference>
<comment type="catalytic activity">
    <reaction evidence="13">
        <text>4-methyl-5-(2-phosphooxyethyl)-thiazole + 4-amino-2-methyl-5-(diphosphooxymethyl)pyrimidine + H(+) = thiamine phosphate + diphosphate</text>
        <dbReference type="Rhea" id="RHEA:22328"/>
        <dbReference type="ChEBI" id="CHEBI:15378"/>
        <dbReference type="ChEBI" id="CHEBI:33019"/>
        <dbReference type="ChEBI" id="CHEBI:37575"/>
        <dbReference type="ChEBI" id="CHEBI:57841"/>
        <dbReference type="ChEBI" id="CHEBI:58296"/>
        <dbReference type="EC" id="2.5.1.3"/>
    </reaction>
</comment>
<evidence type="ECO:0000256" key="8">
    <source>
        <dbReference type="ARBA" id="ARBA00022741"/>
    </source>
</evidence>
<dbReference type="GO" id="GO:0009229">
    <property type="term" value="P:thiamine diphosphate biosynthetic process"/>
    <property type="evidence" value="ECO:0007669"/>
    <property type="project" value="UniProtKB-UniPathway"/>
</dbReference>
<keyword evidence="6" id="KW-0808">Transferase</keyword>
<dbReference type="HAMAP" id="MF_00097">
    <property type="entry name" value="TMP_synthase"/>
    <property type="match status" value="1"/>
</dbReference>
<dbReference type="AlphaFoldDB" id="A0A507BZI5"/>
<comment type="pathway">
    <text evidence="4">Cofactor biosynthesis; thiamine diphosphate biosynthesis; 4-methyl-5-(2-phosphoethyl)-thiazole from 5-(2-hydroxyethyl)-4-methylthiazole: step 1/1.</text>
</comment>
<comment type="catalytic activity">
    <reaction evidence="14">
        <text>2-(2-carboxy-4-methylthiazol-5-yl)ethyl phosphate + 4-amino-2-methyl-5-(diphosphooxymethyl)pyrimidine + 2 H(+) = thiamine phosphate + CO2 + diphosphate</text>
        <dbReference type="Rhea" id="RHEA:47848"/>
        <dbReference type="ChEBI" id="CHEBI:15378"/>
        <dbReference type="ChEBI" id="CHEBI:16526"/>
        <dbReference type="ChEBI" id="CHEBI:33019"/>
        <dbReference type="ChEBI" id="CHEBI:37575"/>
        <dbReference type="ChEBI" id="CHEBI:57841"/>
        <dbReference type="ChEBI" id="CHEBI:62890"/>
        <dbReference type="EC" id="2.5.1.3"/>
    </reaction>
</comment>
<keyword evidence="7" id="KW-0479">Metal-binding</keyword>
<dbReference type="HAMAP" id="MF_00228">
    <property type="entry name" value="Thz_kinase"/>
    <property type="match status" value="1"/>
</dbReference>
<dbReference type="UniPathway" id="UPA00060">
    <property type="reaction ID" value="UER00139"/>
</dbReference>
<keyword evidence="12" id="KW-0784">Thiamine biosynthesis</keyword>
<evidence type="ECO:0000256" key="3">
    <source>
        <dbReference type="ARBA" id="ARBA00003814"/>
    </source>
</evidence>
<dbReference type="Pfam" id="PF02110">
    <property type="entry name" value="HK"/>
    <property type="match status" value="1"/>
</dbReference>
<comment type="similarity">
    <text evidence="17">In the N-terminal section; belongs to the thiamine-phosphate synthase family.</text>
</comment>
<dbReference type="GO" id="GO:0009228">
    <property type="term" value="P:thiamine biosynthetic process"/>
    <property type="evidence" value="ECO:0007669"/>
    <property type="project" value="UniProtKB-KW"/>
</dbReference>
<feature type="domain" description="Thiamine phosphate synthase/TenI" evidence="18">
    <location>
        <begin position="9"/>
        <end position="206"/>
    </location>
</feature>
<evidence type="ECO:0000256" key="6">
    <source>
        <dbReference type="ARBA" id="ARBA00022679"/>
    </source>
</evidence>
<dbReference type="GO" id="GO:0004417">
    <property type="term" value="F:hydroxyethylthiazole kinase activity"/>
    <property type="evidence" value="ECO:0007669"/>
    <property type="project" value="UniProtKB-EC"/>
</dbReference>
<dbReference type="SUPFAM" id="SSF51391">
    <property type="entry name" value="Thiamin phosphate synthase"/>
    <property type="match status" value="1"/>
</dbReference>
<evidence type="ECO:0000256" key="14">
    <source>
        <dbReference type="ARBA" id="ARBA00047851"/>
    </source>
</evidence>
<evidence type="ECO:0000256" key="10">
    <source>
        <dbReference type="ARBA" id="ARBA00022840"/>
    </source>
</evidence>
<dbReference type="RefSeq" id="XP_031023522.1">
    <property type="nucleotide sequence ID" value="XM_031170506.1"/>
</dbReference>
<comment type="cofactor">
    <cofactor evidence="2">
        <name>Mg(2+)</name>
        <dbReference type="ChEBI" id="CHEBI:18420"/>
    </cofactor>
</comment>
<evidence type="ECO:0000256" key="11">
    <source>
        <dbReference type="ARBA" id="ARBA00022842"/>
    </source>
</evidence>
<dbReference type="PRINTS" id="PR01099">
    <property type="entry name" value="HYETHTZKNASE"/>
</dbReference>
<dbReference type="Proteomes" id="UP000319731">
    <property type="component" value="Unassembled WGS sequence"/>
</dbReference>
<dbReference type="Pfam" id="PF02581">
    <property type="entry name" value="TMP-TENI"/>
    <property type="match status" value="1"/>
</dbReference>
<dbReference type="NCBIfam" id="NF006830">
    <property type="entry name" value="PRK09355.1"/>
    <property type="match status" value="1"/>
</dbReference>
<dbReference type="NCBIfam" id="TIGR00694">
    <property type="entry name" value="thiM"/>
    <property type="match status" value="1"/>
</dbReference>
<comment type="similarity">
    <text evidence="16">In the C-terminal section; belongs to the Thz kinase family.</text>
</comment>